<sequence length="475" mass="50550">MAQSDSGARVPAEFPPANYTGRQYVDSRGCVFIRAGIDGDVTWVPRVTRGRKVICGFQPSLGAGTATASARPGPAQPAAQQPEVITVPQQPAAAPSPAPTTRRVATAPKKVVRQAPAPKPAATTSTAAASPKIIRVTPSPAAAPAPAPAPAPKTRRVVQNQPACPGASAVSQRYLQSKPGLAVRCGPQTTPHTNVISGGSGTGTAIRVVTTTTPTATTTTPAPQSRPAPAYAVRPGQVVTPRMVVSPPVRVAPRHVYERQVSSTQGVFVPEGYQPVWEDDRLNPRRAHQDFTGKALMELAWTKTVPRRLIDRRTGREVTHNYPGLQYPYTSFEQQRAAGVIIATRGQMVPDPISVVRSRDGKVRTVKRTRNIAKTAPRNEAVQPTVSTRSSAPKAAAKAASHRYVQVGIFSAPDLARRAAQRLANAGLPARMGKTTHKGERYTSVVVGPFGTQSQLQSGMRAVRRAGYPNAYFRK</sequence>
<reference evidence="3 4" key="1">
    <citation type="submission" date="2015-04" db="EMBL/GenBank/DDBJ databases">
        <title>The draft genome sequence of Roseovarius sp.R12b.</title>
        <authorList>
            <person name="Li G."/>
            <person name="Lai Q."/>
            <person name="Shao Z."/>
            <person name="Yan P."/>
        </authorList>
    </citation>
    <scope>NUCLEOTIDE SEQUENCE [LARGE SCALE GENOMIC DNA]</scope>
    <source>
        <strain evidence="3 4">R12B</strain>
    </source>
</reference>
<feature type="region of interest" description="Disordered" evidence="1">
    <location>
        <begin position="138"/>
        <end position="157"/>
    </location>
</feature>
<feature type="region of interest" description="Disordered" evidence="1">
    <location>
        <begin position="88"/>
        <end position="131"/>
    </location>
</feature>
<evidence type="ECO:0000259" key="2">
    <source>
        <dbReference type="PROSITE" id="PS51724"/>
    </source>
</evidence>
<feature type="compositionally biased region" description="Low complexity" evidence="1">
    <location>
        <begin position="120"/>
        <end position="131"/>
    </location>
</feature>
<dbReference type="STRING" id="1641875.XM53_19595"/>
<dbReference type="GO" id="GO:0042834">
    <property type="term" value="F:peptidoglycan binding"/>
    <property type="evidence" value="ECO:0007669"/>
    <property type="project" value="InterPro"/>
</dbReference>
<proteinExistence type="predicted"/>
<organism evidence="3 4">
    <name type="scientific">Roseovarius atlanticus</name>
    <dbReference type="NCBI Taxonomy" id="1641875"/>
    <lineage>
        <taxon>Bacteria</taxon>
        <taxon>Pseudomonadati</taxon>
        <taxon>Pseudomonadota</taxon>
        <taxon>Alphaproteobacteria</taxon>
        <taxon>Rhodobacterales</taxon>
        <taxon>Roseobacteraceae</taxon>
        <taxon>Roseovarius</taxon>
    </lineage>
</organism>
<dbReference type="Pfam" id="PF05036">
    <property type="entry name" value="SPOR"/>
    <property type="match status" value="1"/>
</dbReference>
<dbReference type="InterPro" id="IPR036680">
    <property type="entry name" value="SPOR-like_sf"/>
</dbReference>
<protein>
    <recommendedName>
        <fullName evidence="2">SPOR domain-containing protein</fullName>
    </recommendedName>
</protein>
<dbReference type="EMBL" id="LAXJ01000027">
    <property type="protein sequence ID" value="KRS10738.1"/>
    <property type="molecule type" value="Genomic_DNA"/>
</dbReference>
<dbReference type="AlphaFoldDB" id="A0A0T5NPA9"/>
<dbReference type="PATRIC" id="fig|1641875.4.peg.2460"/>
<dbReference type="Gene3D" id="3.30.70.1070">
    <property type="entry name" value="Sporulation related repeat"/>
    <property type="match status" value="1"/>
</dbReference>
<name>A0A0T5NPA9_9RHOB</name>
<dbReference type="Proteomes" id="UP000051295">
    <property type="component" value="Unassembled WGS sequence"/>
</dbReference>
<dbReference type="PROSITE" id="PS51724">
    <property type="entry name" value="SPOR"/>
    <property type="match status" value="1"/>
</dbReference>
<feature type="domain" description="SPOR" evidence="2">
    <location>
        <begin position="397"/>
        <end position="475"/>
    </location>
</feature>
<dbReference type="SUPFAM" id="SSF110997">
    <property type="entry name" value="Sporulation related repeat"/>
    <property type="match status" value="1"/>
</dbReference>
<evidence type="ECO:0000313" key="3">
    <source>
        <dbReference type="EMBL" id="KRS10738.1"/>
    </source>
</evidence>
<evidence type="ECO:0000256" key="1">
    <source>
        <dbReference type="SAM" id="MobiDB-lite"/>
    </source>
</evidence>
<evidence type="ECO:0000313" key="4">
    <source>
        <dbReference type="Proteomes" id="UP000051295"/>
    </source>
</evidence>
<feature type="compositionally biased region" description="Low complexity" evidence="1">
    <location>
        <begin position="88"/>
        <end position="108"/>
    </location>
</feature>
<keyword evidence="4" id="KW-1185">Reference proteome</keyword>
<feature type="compositionally biased region" description="Pro residues" evidence="1">
    <location>
        <begin position="141"/>
        <end position="151"/>
    </location>
</feature>
<dbReference type="InterPro" id="IPR007730">
    <property type="entry name" value="SPOR-like_dom"/>
</dbReference>
<gene>
    <name evidence="3" type="ORF">XM53_19595</name>
</gene>
<comment type="caution">
    <text evidence="3">The sequence shown here is derived from an EMBL/GenBank/DDBJ whole genome shotgun (WGS) entry which is preliminary data.</text>
</comment>
<accession>A0A0T5NPA9</accession>